<evidence type="ECO:0000259" key="2">
    <source>
        <dbReference type="Pfam" id="PF00561"/>
    </source>
</evidence>
<organism evidence="3 4">
    <name type="scientific">Nocardioides mesophilus</name>
    <dbReference type="NCBI Taxonomy" id="433659"/>
    <lineage>
        <taxon>Bacteria</taxon>
        <taxon>Bacillati</taxon>
        <taxon>Actinomycetota</taxon>
        <taxon>Actinomycetes</taxon>
        <taxon>Propionibacteriales</taxon>
        <taxon>Nocardioidaceae</taxon>
        <taxon>Nocardioides</taxon>
    </lineage>
</organism>
<keyword evidence="1" id="KW-0575">Peroxidase</keyword>
<evidence type="ECO:0000313" key="4">
    <source>
        <dbReference type="Proteomes" id="UP000515947"/>
    </source>
</evidence>
<keyword evidence="4" id="KW-1185">Reference proteome</keyword>
<evidence type="ECO:0000256" key="1">
    <source>
        <dbReference type="ARBA" id="ARBA00022559"/>
    </source>
</evidence>
<sequence>MRRHEEAGREGCRMRGRSGKEWPRKIRLRDVSLYVDAVGHGEPLVVMHGGPSGDLWTMAAFRRCADRHTLVFYDHRCNGRSVGVPVSSMTWDNLTADADALRNHLGFERWAVLGHSFGGHVALEHALRYPERVSRLVLLDTGADSRWARENAPRVVAGRGFGPAKVELVRRWFHGEFTPREYLPIFWRISDAYVHGSGVRFLARVLAEGGWRSRVRPEALIFAGQELLAGWSVLDRLAEISVPTLVMAGRQDFVFPPECQQELADRIPGARLVIVDDAGHNPHDEKPDQVLRELRKFLGPGGGTT</sequence>
<feature type="domain" description="AB hydrolase-1" evidence="2">
    <location>
        <begin position="43"/>
        <end position="287"/>
    </location>
</feature>
<protein>
    <submittedName>
        <fullName evidence="3">Alpha/beta hydrolase</fullName>
    </submittedName>
</protein>
<proteinExistence type="predicted"/>
<keyword evidence="1" id="KW-0560">Oxidoreductase</keyword>
<dbReference type="InterPro" id="IPR029058">
    <property type="entry name" value="AB_hydrolase_fold"/>
</dbReference>
<evidence type="ECO:0000313" key="3">
    <source>
        <dbReference type="EMBL" id="QNN51655.1"/>
    </source>
</evidence>
<dbReference type="PRINTS" id="PR00111">
    <property type="entry name" value="ABHYDROLASE"/>
</dbReference>
<dbReference type="Gene3D" id="3.40.50.1820">
    <property type="entry name" value="alpha/beta hydrolase"/>
    <property type="match status" value="1"/>
</dbReference>
<dbReference type="InterPro" id="IPR050471">
    <property type="entry name" value="AB_hydrolase"/>
</dbReference>
<dbReference type="InterPro" id="IPR000073">
    <property type="entry name" value="AB_hydrolase_1"/>
</dbReference>
<gene>
    <name evidence="3" type="ORF">H9L09_13910</name>
</gene>
<name>A0A7G9R7T0_9ACTN</name>
<dbReference type="Proteomes" id="UP000515947">
    <property type="component" value="Chromosome"/>
</dbReference>
<reference evidence="3 4" key="1">
    <citation type="submission" date="2020-08" db="EMBL/GenBank/DDBJ databases">
        <title>Genome sequence of Nocardioides mesophilus KACC 16243T.</title>
        <authorList>
            <person name="Hyun D.-W."/>
            <person name="Bae J.-W."/>
        </authorList>
    </citation>
    <scope>NUCLEOTIDE SEQUENCE [LARGE SCALE GENOMIC DNA]</scope>
    <source>
        <strain evidence="3 4">KACC 16243</strain>
    </source>
</reference>
<dbReference type="PANTHER" id="PTHR43433:SF5">
    <property type="entry name" value="AB HYDROLASE-1 DOMAIN-CONTAINING PROTEIN"/>
    <property type="match status" value="1"/>
</dbReference>
<dbReference type="InterPro" id="IPR000639">
    <property type="entry name" value="Epox_hydrolase-like"/>
</dbReference>
<dbReference type="EMBL" id="CP060713">
    <property type="protein sequence ID" value="QNN51655.1"/>
    <property type="molecule type" value="Genomic_DNA"/>
</dbReference>
<dbReference type="KEGG" id="nmes:H9L09_13910"/>
<accession>A0A7G9R7T0</accession>
<dbReference type="AlphaFoldDB" id="A0A7G9R7T0"/>
<keyword evidence="3" id="KW-0378">Hydrolase</keyword>
<dbReference type="Pfam" id="PF00561">
    <property type="entry name" value="Abhydrolase_1"/>
    <property type="match status" value="1"/>
</dbReference>
<dbReference type="PANTHER" id="PTHR43433">
    <property type="entry name" value="HYDROLASE, ALPHA/BETA FOLD FAMILY PROTEIN"/>
    <property type="match status" value="1"/>
</dbReference>
<dbReference type="GO" id="GO:0016787">
    <property type="term" value="F:hydrolase activity"/>
    <property type="evidence" value="ECO:0007669"/>
    <property type="project" value="UniProtKB-KW"/>
</dbReference>
<dbReference type="PRINTS" id="PR00412">
    <property type="entry name" value="EPOXHYDRLASE"/>
</dbReference>
<dbReference type="GO" id="GO:0004601">
    <property type="term" value="F:peroxidase activity"/>
    <property type="evidence" value="ECO:0007669"/>
    <property type="project" value="UniProtKB-KW"/>
</dbReference>
<dbReference type="SUPFAM" id="SSF53474">
    <property type="entry name" value="alpha/beta-Hydrolases"/>
    <property type="match status" value="1"/>
</dbReference>